<accession>A0A6C0K6M1</accession>
<dbReference type="GO" id="GO:0006281">
    <property type="term" value="P:DNA repair"/>
    <property type="evidence" value="ECO:0007669"/>
    <property type="project" value="InterPro"/>
</dbReference>
<evidence type="ECO:0000256" key="1">
    <source>
        <dbReference type="ARBA" id="ARBA00022598"/>
    </source>
</evidence>
<evidence type="ECO:0000259" key="4">
    <source>
        <dbReference type="SMART" id="SM00532"/>
    </source>
</evidence>
<dbReference type="InterPro" id="IPR013840">
    <property type="entry name" value="DNAligase_N"/>
</dbReference>
<dbReference type="Pfam" id="PF03120">
    <property type="entry name" value="OB_DNA_ligase"/>
    <property type="match status" value="1"/>
</dbReference>
<dbReference type="Gene3D" id="3.30.470.30">
    <property type="entry name" value="DNA ligase/mRNA capping enzyme"/>
    <property type="match status" value="1"/>
</dbReference>
<dbReference type="InterPro" id="IPR036420">
    <property type="entry name" value="BRCT_dom_sf"/>
</dbReference>
<dbReference type="AlphaFoldDB" id="A0A6C0K6M1"/>
<protein>
    <recommendedName>
        <fullName evidence="4">NAD-dependent DNA ligase N-terminal domain-containing protein</fullName>
    </recommendedName>
</protein>
<feature type="domain" description="NAD-dependent DNA ligase N-terminal" evidence="4">
    <location>
        <begin position="3"/>
        <end position="375"/>
    </location>
</feature>
<organism evidence="5">
    <name type="scientific">viral metagenome</name>
    <dbReference type="NCBI Taxonomy" id="1070528"/>
    <lineage>
        <taxon>unclassified sequences</taxon>
        <taxon>metagenomes</taxon>
        <taxon>organismal metagenomes</taxon>
    </lineage>
</organism>
<dbReference type="Gene3D" id="2.40.50.140">
    <property type="entry name" value="Nucleic acid-binding proteins"/>
    <property type="match status" value="1"/>
</dbReference>
<dbReference type="Gene3D" id="3.40.50.10190">
    <property type="entry name" value="BRCT domain"/>
    <property type="match status" value="1"/>
</dbReference>
<name>A0A6C0K6M1_9ZZZZ</name>
<evidence type="ECO:0000313" key="5">
    <source>
        <dbReference type="EMBL" id="QHU12811.1"/>
    </source>
</evidence>
<proteinExistence type="predicted"/>
<reference evidence="5" key="1">
    <citation type="journal article" date="2020" name="Nature">
        <title>Giant virus diversity and host interactions through global metagenomics.</title>
        <authorList>
            <person name="Schulz F."/>
            <person name="Roux S."/>
            <person name="Paez-Espino D."/>
            <person name="Jungbluth S."/>
            <person name="Walsh D.A."/>
            <person name="Denef V.J."/>
            <person name="McMahon K.D."/>
            <person name="Konstantinidis K.T."/>
            <person name="Eloe-Fadrosh E.A."/>
            <person name="Kyrpides N.C."/>
            <person name="Woyke T."/>
        </authorList>
    </citation>
    <scope>NUCLEOTIDE SEQUENCE</scope>
    <source>
        <strain evidence="5">GVMAG-S-1101172-89</strain>
    </source>
</reference>
<keyword evidence="1" id="KW-0436">Ligase</keyword>
<dbReference type="GO" id="GO:0003911">
    <property type="term" value="F:DNA ligase (NAD+) activity"/>
    <property type="evidence" value="ECO:0007669"/>
    <property type="project" value="InterPro"/>
</dbReference>
<dbReference type="SUPFAM" id="SSF50249">
    <property type="entry name" value="Nucleic acid-binding proteins"/>
    <property type="match status" value="1"/>
</dbReference>
<dbReference type="SUPFAM" id="SSF56091">
    <property type="entry name" value="DNA ligase/mRNA capping enzyme, catalytic domain"/>
    <property type="match status" value="1"/>
</dbReference>
<dbReference type="SMART" id="SM00532">
    <property type="entry name" value="LIGANc"/>
    <property type="match status" value="1"/>
</dbReference>
<evidence type="ECO:0000256" key="3">
    <source>
        <dbReference type="ARBA" id="ARBA00023027"/>
    </source>
</evidence>
<dbReference type="Gene3D" id="1.10.287.610">
    <property type="entry name" value="Helix hairpin bin"/>
    <property type="match status" value="1"/>
</dbReference>
<keyword evidence="3" id="KW-0520">NAD</keyword>
<dbReference type="GO" id="GO:0006260">
    <property type="term" value="P:DNA replication"/>
    <property type="evidence" value="ECO:0007669"/>
    <property type="project" value="UniProtKB-KW"/>
</dbReference>
<dbReference type="InterPro" id="IPR004150">
    <property type="entry name" value="NAD_DNA_ligase_OB"/>
</dbReference>
<keyword evidence="2" id="KW-0235">DNA replication</keyword>
<dbReference type="EMBL" id="MN740810">
    <property type="protein sequence ID" value="QHU12811.1"/>
    <property type="molecule type" value="Genomic_DNA"/>
</dbReference>
<sequence>MTQSPPSLQKIVDLLERASRAYYNGGPLLMDDESFDALLAQLQGLEPNHPFLSTVGAPPPAEGAVELPHFMPSLDKIKPGQGVLTRFLLRYANTVISEKLDGLSALWCPSKRALYLRGDGRVGQTVSHLAGHIQGLVASADNWAIRGELILPRAKGARATVNGLLHQKTPPKEELAKVRFIAYEVVLPAEMGRESQMKWLAARGFETPWWKATTALTEEACCEAFRERRECSPYETDGIVVGANAPPLKATTLQNPKDCVAFKMPAADQSALTTVREVLWTPSAQGYLIPRLRFDPVKIGGASIEFCTAHNARTVIDKALGPGARVKIRRSGDVIPTLDSVLFPAETPALPADPASWAWAAQDPTTATHIVSKKASAEQTTSQLLHFAKTHDIAGLGPANCKLLVKASIDGPAALWKATARTLGALLGPKTGESVYATLRGRMSAASELDFLLSSSVLPRGVGESKLKAVFGMYPDPRNWAAATEVPTGWTLDSFREFQREYPNYERWRAAEIFWIPYPILTAEAAVPKQCKGRLCFTGFRDKELEQSVQQRGFEIVPTVTQNLNVLVTPDGVWSDSEKVKKAVKYGSVEILSCSEFINKYITNH</sequence>
<dbReference type="InterPro" id="IPR012340">
    <property type="entry name" value="NA-bd_OB-fold"/>
</dbReference>
<evidence type="ECO:0000256" key="2">
    <source>
        <dbReference type="ARBA" id="ARBA00022705"/>
    </source>
</evidence>